<dbReference type="EMBL" id="AZGD01000009">
    <property type="protein sequence ID" value="KRM20200.1"/>
    <property type="molecule type" value="Genomic_DNA"/>
</dbReference>
<proteinExistence type="predicted"/>
<comment type="caution">
    <text evidence="1">The sequence shown here is derived from an EMBL/GenBank/DDBJ whole genome shotgun (WGS) entry which is preliminary data.</text>
</comment>
<evidence type="ECO:0000313" key="2">
    <source>
        <dbReference type="Proteomes" id="UP000051054"/>
    </source>
</evidence>
<dbReference type="OrthoDB" id="2061265at2"/>
<sequence>MVLPLIIGAAAIIAGAAGAGSGVRGGMKMKDAKETRDVARIIQNNAIELLDKKGSATNMALDSIGKQELNILSSFSDFSDVIEKIQGRPEFKEYKTDDLNIKVEKVEELREASIGAGMILGTIGGAAAGTASGVAAAGATSSAVMALGTASTGTAISGLSGVAATNATLAAIGGGSIATGGGGIALGTTLLGGATLGVGLLAGGAILGAVGSKMSKDADEMYDQAKRTEEKAQRIAETYDEIISTAKRFQKGLTDVENEYRRHFSRLENIVNFYGRTQWSEFAEVEKQVTQNTVLLVGMLYKMCQVSLVQKTEETESDEQEIKANVVEVDAAYNDSVKVLRKVRN</sequence>
<dbReference type="Proteomes" id="UP000051054">
    <property type="component" value="Unassembled WGS sequence"/>
</dbReference>
<keyword evidence="2" id="KW-1185">Reference proteome</keyword>
<gene>
    <name evidence="1" type="ORF">FC40_GL000301</name>
</gene>
<reference evidence="1 2" key="1">
    <citation type="journal article" date="2015" name="Genome Announc.">
        <title>Expanding the biotechnology potential of lactobacilli through comparative genomics of 213 strains and associated genera.</title>
        <authorList>
            <person name="Sun Z."/>
            <person name="Harris H.M."/>
            <person name="McCann A."/>
            <person name="Guo C."/>
            <person name="Argimon S."/>
            <person name="Zhang W."/>
            <person name="Yang X."/>
            <person name="Jeffery I.B."/>
            <person name="Cooney J.C."/>
            <person name="Kagawa T.F."/>
            <person name="Liu W."/>
            <person name="Song Y."/>
            <person name="Salvetti E."/>
            <person name="Wrobel A."/>
            <person name="Rasinkangas P."/>
            <person name="Parkhill J."/>
            <person name="Rea M.C."/>
            <person name="O'Sullivan O."/>
            <person name="Ritari J."/>
            <person name="Douillard F.P."/>
            <person name="Paul Ross R."/>
            <person name="Yang R."/>
            <person name="Briner A.E."/>
            <person name="Felis G.E."/>
            <person name="de Vos W.M."/>
            <person name="Barrangou R."/>
            <person name="Klaenhammer T.R."/>
            <person name="Caufield P.W."/>
            <person name="Cui Y."/>
            <person name="Zhang H."/>
            <person name="O'Toole P.W."/>
        </authorList>
    </citation>
    <scope>NUCLEOTIDE SEQUENCE [LARGE SCALE GENOMIC DNA]</scope>
    <source>
        <strain evidence="1 2">DSM 18933</strain>
    </source>
</reference>
<protein>
    <submittedName>
        <fullName evidence="1">Uncharacterized protein</fullName>
    </submittedName>
</protein>
<dbReference type="PATRIC" id="fig|1423755.3.peg.329"/>
<dbReference type="AlphaFoldDB" id="A0A0R1WQN5"/>
<accession>A0A0R1WQN5</accession>
<organism evidence="1 2">
    <name type="scientific">Ligilactobacillus hayakitensis DSM 18933 = JCM 14209</name>
    <dbReference type="NCBI Taxonomy" id="1423755"/>
    <lineage>
        <taxon>Bacteria</taxon>
        <taxon>Bacillati</taxon>
        <taxon>Bacillota</taxon>
        <taxon>Bacilli</taxon>
        <taxon>Lactobacillales</taxon>
        <taxon>Lactobacillaceae</taxon>
        <taxon>Ligilactobacillus</taxon>
    </lineage>
</organism>
<dbReference type="Gene3D" id="1.20.1170.10">
    <property type="match status" value="1"/>
</dbReference>
<name>A0A0R1WQN5_9LACO</name>
<dbReference type="RefSeq" id="WP_025022843.1">
    <property type="nucleotide sequence ID" value="NZ_AZGD01000009.1"/>
</dbReference>
<dbReference type="STRING" id="1423755.FC40_GL000301"/>
<evidence type="ECO:0000313" key="1">
    <source>
        <dbReference type="EMBL" id="KRM20200.1"/>
    </source>
</evidence>
<dbReference type="eggNOG" id="ENOG5030ITS">
    <property type="taxonomic scope" value="Bacteria"/>
</dbReference>